<dbReference type="Proteomes" id="UP001596160">
    <property type="component" value="Unassembled WGS sequence"/>
</dbReference>
<feature type="compositionally biased region" description="Polar residues" evidence="1">
    <location>
        <begin position="63"/>
        <end position="79"/>
    </location>
</feature>
<dbReference type="RefSeq" id="WP_344476678.1">
    <property type="nucleotide sequence ID" value="NZ_BAAASB010000007.1"/>
</dbReference>
<gene>
    <name evidence="2" type="ORF">ACFPRH_01970</name>
</gene>
<evidence type="ECO:0008006" key="4">
    <source>
        <dbReference type="Google" id="ProtNLM"/>
    </source>
</evidence>
<name>A0ABW0ADR7_9ACTN</name>
<keyword evidence="3" id="KW-1185">Reference proteome</keyword>
<dbReference type="EMBL" id="JBHSKP010000001">
    <property type="protein sequence ID" value="MFC5150500.1"/>
    <property type="molecule type" value="Genomic_DNA"/>
</dbReference>
<proteinExistence type="predicted"/>
<feature type="region of interest" description="Disordered" evidence="1">
    <location>
        <begin position="38"/>
        <end position="79"/>
    </location>
</feature>
<evidence type="ECO:0000256" key="1">
    <source>
        <dbReference type="SAM" id="MobiDB-lite"/>
    </source>
</evidence>
<reference evidence="3" key="1">
    <citation type="journal article" date="2019" name="Int. J. Syst. Evol. Microbiol.">
        <title>The Global Catalogue of Microorganisms (GCM) 10K type strain sequencing project: providing services to taxonomists for standard genome sequencing and annotation.</title>
        <authorList>
            <consortium name="The Broad Institute Genomics Platform"/>
            <consortium name="The Broad Institute Genome Sequencing Center for Infectious Disease"/>
            <person name="Wu L."/>
            <person name="Ma J."/>
        </authorList>
    </citation>
    <scope>NUCLEOTIDE SEQUENCE [LARGE SCALE GENOMIC DNA]</scope>
    <source>
        <strain evidence="3">PCU 266</strain>
    </source>
</reference>
<accession>A0ABW0ADR7</accession>
<evidence type="ECO:0000313" key="3">
    <source>
        <dbReference type="Proteomes" id="UP001596160"/>
    </source>
</evidence>
<evidence type="ECO:0000313" key="2">
    <source>
        <dbReference type="EMBL" id="MFC5150500.1"/>
    </source>
</evidence>
<comment type="caution">
    <text evidence="2">The sequence shown here is derived from an EMBL/GenBank/DDBJ whole genome shotgun (WGS) entry which is preliminary data.</text>
</comment>
<organism evidence="2 3">
    <name type="scientific">Streptomyces amakusaensis</name>
    <dbReference type="NCBI Taxonomy" id="67271"/>
    <lineage>
        <taxon>Bacteria</taxon>
        <taxon>Bacillati</taxon>
        <taxon>Actinomycetota</taxon>
        <taxon>Actinomycetes</taxon>
        <taxon>Kitasatosporales</taxon>
        <taxon>Streptomycetaceae</taxon>
        <taxon>Streptomyces</taxon>
    </lineage>
</organism>
<sequence>METLLGLLAVLVLIALVLLPSLFGHVRERRIDRQLGAVRERGGAADRSTVRGPARGAEASAPVRTQKSSPRSTEPSTAT</sequence>
<protein>
    <recommendedName>
        <fullName evidence="4">Secreted protein</fullName>
    </recommendedName>
</protein>